<evidence type="ECO:0000313" key="3">
    <source>
        <dbReference type="Proteomes" id="UP001157017"/>
    </source>
</evidence>
<comment type="caution">
    <text evidence="2">The sequence shown here is derived from an EMBL/GenBank/DDBJ whole genome shotgun (WGS) entry which is preliminary data.</text>
</comment>
<evidence type="ECO:0000256" key="1">
    <source>
        <dbReference type="SAM" id="MobiDB-lite"/>
    </source>
</evidence>
<feature type="region of interest" description="Disordered" evidence="1">
    <location>
        <begin position="1"/>
        <end position="20"/>
    </location>
</feature>
<dbReference type="Proteomes" id="UP001157017">
    <property type="component" value="Unassembled WGS sequence"/>
</dbReference>
<evidence type="ECO:0000313" key="2">
    <source>
        <dbReference type="EMBL" id="GMA85996.1"/>
    </source>
</evidence>
<organism evidence="2 3">
    <name type="scientific">Angustibacter aerolatus</name>
    <dbReference type="NCBI Taxonomy" id="1162965"/>
    <lineage>
        <taxon>Bacteria</taxon>
        <taxon>Bacillati</taxon>
        <taxon>Actinomycetota</taxon>
        <taxon>Actinomycetes</taxon>
        <taxon>Kineosporiales</taxon>
        <taxon>Kineosporiaceae</taxon>
    </lineage>
</organism>
<reference evidence="3" key="1">
    <citation type="journal article" date="2019" name="Int. J. Syst. Evol. Microbiol.">
        <title>The Global Catalogue of Microorganisms (GCM) 10K type strain sequencing project: providing services to taxonomists for standard genome sequencing and annotation.</title>
        <authorList>
            <consortium name="The Broad Institute Genomics Platform"/>
            <consortium name="The Broad Institute Genome Sequencing Center for Infectious Disease"/>
            <person name="Wu L."/>
            <person name="Ma J."/>
        </authorList>
    </citation>
    <scope>NUCLEOTIDE SEQUENCE [LARGE SCALE GENOMIC DNA]</scope>
    <source>
        <strain evidence="3">NBRC 108730</strain>
    </source>
</reference>
<keyword evidence="3" id="KW-1185">Reference proteome</keyword>
<protein>
    <submittedName>
        <fullName evidence="2">Uncharacterized protein</fullName>
    </submittedName>
</protein>
<proteinExistence type="predicted"/>
<gene>
    <name evidence="2" type="ORF">GCM10025868_12460</name>
</gene>
<dbReference type="EMBL" id="BSUZ01000001">
    <property type="protein sequence ID" value="GMA85996.1"/>
    <property type="molecule type" value="Genomic_DNA"/>
</dbReference>
<sequence>MVLPIPPGACGRRDRAGSPPGTIAVMRIPCTVARLSRDASHGPWLTARVRGGALVIHRLQPLRRAGRRRRGRRGR</sequence>
<accession>A0ABQ6JEI0</accession>
<name>A0ABQ6JEI0_9ACTN</name>